<proteinExistence type="inferred from homology"/>
<sequence>MANIVGNPQDFFSYTKNWYGIISASCVSMAKIGEGLYNKSFKLTMALEITIMDFLRTILYLLVPKVLVWNYAVDSTNRVGAEYIIIEHAPGKNLADVWIDMDLELKSSYGCLFYRKDIPPGSYSVIVEGDNLSYELKHNIGEIFSIGPMVDTVFWSKGRGDIDIYQIYLIPQEQDILGSFLWHPDLLTSNIFVDNDSGHITSIIDWRAGPLFLEGCYPEFLDYSGDLVLELPGNFKQLDKNTQSAVKDKVTNSILLYFYENYTVERNPILSKNRDILPLRESLIRIQKKWDLLSRTVKCPIDFSSEEIRQHYEDGEGWNEVQDFWDALSGILSKDGWTSHATYNQALSIYSQIQAQTAPHSSYDVLPKEAYNGLSKYACSISSAEAVESSRERYYFPADPVST</sequence>
<keyword evidence="5" id="KW-0496">Mitochondrion</keyword>
<dbReference type="InterPro" id="IPR051035">
    <property type="entry name" value="Mito_inheritance_9"/>
</dbReference>
<organism evidence="7 8">
    <name type="scientific">Aspergillus parasiticus</name>
    <dbReference type="NCBI Taxonomy" id="5067"/>
    <lineage>
        <taxon>Eukaryota</taxon>
        <taxon>Fungi</taxon>
        <taxon>Dikarya</taxon>
        <taxon>Ascomycota</taxon>
        <taxon>Pezizomycotina</taxon>
        <taxon>Eurotiomycetes</taxon>
        <taxon>Eurotiomycetidae</taxon>
        <taxon>Eurotiales</taxon>
        <taxon>Aspergillaceae</taxon>
        <taxon>Aspergillus</taxon>
        <taxon>Aspergillus subgen. Circumdati</taxon>
    </lineage>
</organism>
<dbReference type="EMBL" id="ML734979">
    <property type="protein sequence ID" value="KAB8204572.1"/>
    <property type="molecule type" value="Genomic_DNA"/>
</dbReference>
<dbReference type="PANTHER" id="PTHR36091">
    <property type="entry name" value="ALTERED INHERITANCE OF MITOCHONDRIA PROTEIN 9, MITOCHONDRIAL"/>
    <property type="match status" value="1"/>
</dbReference>
<dbReference type="VEuPathDB" id="FungiDB:BDV34DRAFT_213836"/>
<keyword evidence="8" id="KW-1185">Reference proteome</keyword>
<evidence type="ECO:0000256" key="3">
    <source>
        <dbReference type="ARBA" id="ARBA00016197"/>
    </source>
</evidence>
<gene>
    <name evidence="7" type="ORF">BDV34DRAFT_213836</name>
</gene>
<dbReference type="GO" id="GO:0005739">
    <property type="term" value="C:mitochondrion"/>
    <property type="evidence" value="ECO:0007669"/>
    <property type="project" value="UniProtKB-SubCell"/>
</dbReference>
<evidence type="ECO:0000256" key="1">
    <source>
        <dbReference type="ARBA" id="ARBA00004173"/>
    </source>
</evidence>
<keyword evidence="4" id="KW-0809">Transit peptide</keyword>
<dbReference type="AlphaFoldDB" id="A0A5N6DHI0"/>
<dbReference type="OMA" id="WTSHATY"/>
<evidence type="ECO:0000313" key="8">
    <source>
        <dbReference type="Proteomes" id="UP000326532"/>
    </source>
</evidence>
<evidence type="ECO:0000256" key="5">
    <source>
        <dbReference type="ARBA" id="ARBA00023128"/>
    </source>
</evidence>
<reference evidence="7 8" key="1">
    <citation type="submission" date="2019-04" db="EMBL/GenBank/DDBJ databases">
        <title>Fungal friends and foes A comparative genomics study of 23 Aspergillus species from section Flavi.</title>
        <authorList>
            <consortium name="DOE Joint Genome Institute"/>
            <person name="Kjaerbolling I."/>
            <person name="Vesth T.C."/>
            <person name="Frisvad J.C."/>
            <person name="Nybo J.L."/>
            <person name="Theobald S."/>
            <person name="Kildgaard S."/>
            <person name="Petersen T.I."/>
            <person name="Kuo A."/>
            <person name="Sato A."/>
            <person name="Lyhne E.K."/>
            <person name="Kogle M.E."/>
            <person name="Wiebenga A."/>
            <person name="Kun R.S."/>
            <person name="Lubbers R.J."/>
            <person name="Makela M.R."/>
            <person name="Barry K."/>
            <person name="Chovatia M."/>
            <person name="Clum A."/>
            <person name="Daum C."/>
            <person name="Haridas S."/>
            <person name="He G."/>
            <person name="LaButti K."/>
            <person name="Lipzen A."/>
            <person name="Mondo S."/>
            <person name="Pangilinan J."/>
            <person name="Riley R."/>
            <person name="Salamov A."/>
            <person name="Simmons B.A."/>
            <person name="Magnuson J.K."/>
            <person name="Henrissat B."/>
            <person name="Mortensen U.H."/>
            <person name="Larsen T.O."/>
            <person name="De vries R.P."/>
            <person name="Grigoriev I.V."/>
            <person name="Machida M."/>
            <person name="Baker S.E."/>
            <person name="Andersen M.R."/>
        </authorList>
    </citation>
    <scope>NUCLEOTIDE SEQUENCE [LARGE SCALE GENOMIC DNA]</scope>
    <source>
        <strain evidence="7 8">CBS 117618</strain>
    </source>
</reference>
<evidence type="ECO:0000313" key="7">
    <source>
        <dbReference type="EMBL" id="KAB8204572.1"/>
    </source>
</evidence>
<name>A0A5N6DHI0_ASPPA</name>
<protein>
    <recommendedName>
        <fullName evidence="3">Altered inheritance of mitochondria protein 9, mitochondrial</fullName>
    </recommendedName>
    <alternativeName>
        <fullName evidence="6">Found in mitochondrial proteome protein 29</fullName>
    </alternativeName>
</protein>
<dbReference type="PANTHER" id="PTHR36091:SF1">
    <property type="entry name" value="ALTERED INHERITANCE OF MITOCHONDRIA PROTEIN 9, MITOCHONDRIAL"/>
    <property type="match status" value="1"/>
</dbReference>
<evidence type="ECO:0000256" key="4">
    <source>
        <dbReference type="ARBA" id="ARBA00022946"/>
    </source>
</evidence>
<comment type="subcellular location">
    <subcellularLocation>
        <location evidence="1">Mitochondrion</location>
    </subcellularLocation>
</comment>
<evidence type="ECO:0000256" key="6">
    <source>
        <dbReference type="ARBA" id="ARBA00031849"/>
    </source>
</evidence>
<dbReference type="Proteomes" id="UP000326532">
    <property type="component" value="Unassembled WGS sequence"/>
</dbReference>
<accession>A0A5N6DHI0</accession>
<dbReference type="SUPFAM" id="SSF56112">
    <property type="entry name" value="Protein kinase-like (PK-like)"/>
    <property type="match status" value="1"/>
</dbReference>
<comment type="similarity">
    <text evidence="2">Belongs to the AIM9 family.</text>
</comment>
<evidence type="ECO:0000256" key="2">
    <source>
        <dbReference type="ARBA" id="ARBA00005543"/>
    </source>
</evidence>
<dbReference type="InterPro" id="IPR011009">
    <property type="entry name" value="Kinase-like_dom_sf"/>
</dbReference>